<organism evidence="2 3">
    <name type="scientific">Petrolisthes manimaculis</name>
    <dbReference type="NCBI Taxonomy" id="1843537"/>
    <lineage>
        <taxon>Eukaryota</taxon>
        <taxon>Metazoa</taxon>
        <taxon>Ecdysozoa</taxon>
        <taxon>Arthropoda</taxon>
        <taxon>Crustacea</taxon>
        <taxon>Multicrustacea</taxon>
        <taxon>Malacostraca</taxon>
        <taxon>Eumalacostraca</taxon>
        <taxon>Eucarida</taxon>
        <taxon>Decapoda</taxon>
        <taxon>Pleocyemata</taxon>
        <taxon>Anomura</taxon>
        <taxon>Galatheoidea</taxon>
        <taxon>Porcellanidae</taxon>
        <taxon>Petrolisthes</taxon>
    </lineage>
</organism>
<feature type="chain" id="PRO_5042241798" evidence="1">
    <location>
        <begin position="19"/>
        <end position="79"/>
    </location>
</feature>
<dbReference type="AlphaFoldDB" id="A0AAE1PPW6"/>
<evidence type="ECO:0000256" key="1">
    <source>
        <dbReference type="SAM" id="SignalP"/>
    </source>
</evidence>
<keyword evidence="3" id="KW-1185">Reference proteome</keyword>
<evidence type="ECO:0000313" key="3">
    <source>
        <dbReference type="Proteomes" id="UP001292094"/>
    </source>
</evidence>
<comment type="caution">
    <text evidence="2">The sequence shown here is derived from an EMBL/GenBank/DDBJ whole genome shotgun (WGS) entry which is preliminary data.</text>
</comment>
<keyword evidence="1" id="KW-0732">Signal</keyword>
<feature type="signal peptide" evidence="1">
    <location>
        <begin position="1"/>
        <end position="18"/>
    </location>
</feature>
<reference evidence="2" key="1">
    <citation type="submission" date="2023-11" db="EMBL/GenBank/DDBJ databases">
        <title>Genome assemblies of two species of porcelain crab, Petrolisthes cinctipes and Petrolisthes manimaculis (Anomura: Porcellanidae).</title>
        <authorList>
            <person name="Angst P."/>
        </authorList>
    </citation>
    <scope>NUCLEOTIDE SEQUENCE</scope>
    <source>
        <strain evidence="2">PB745_02</strain>
        <tissue evidence="2">Gill</tissue>
    </source>
</reference>
<evidence type="ECO:0000313" key="2">
    <source>
        <dbReference type="EMBL" id="KAK4312571.1"/>
    </source>
</evidence>
<gene>
    <name evidence="2" type="ORF">Pmani_016035</name>
</gene>
<dbReference type="EMBL" id="JAWZYT010001400">
    <property type="protein sequence ID" value="KAK4312571.1"/>
    <property type="molecule type" value="Genomic_DNA"/>
</dbReference>
<protein>
    <submittedName>
        <fullName evidence="2">Uncharacterized protein</fullName>
    </submittedName>
</protein>
<sequence length="79" mass="8895">MKVLLLLLLSCLAAFTLASPLPRPQQRDPRFFYIDNIEKVIENLVGNTEEFYDTITGTDGLDTTIPCKFGLTCIFGLIR</sequence>
<proteinExistence type="predicted"/>
<name>A0AAE1PPW6_9EUCA</name>
<dbReference type="Proteomes" id="UP001292094">
    <property type="component" value="Unassembled WGS sequence"/>
</dbReference>
<accession>A0AAE1PPW6</accession>